<evidence type="ECO:0000313" key="2">
    <source>
        <dbReference type="Proteomes" id="UP000798808"/>
    </source>
</evidence>
<keyword evidence="2" id="KW-1185">Reference proteome</keyword>
<dbReference type="EMBL" id="SMLW01000296">
    <property type="protein sequence ID" value="MTI23758.1"/>
    <property type="molecule type" value="Genomic_DNA"/>
</dbReference>
<gene>
    <name evidence="1" type="ORF">E1163_02215</name>
</gene>
<dbReference type="RefSeq" id="WP_155169023.1">
    <property type="nucleotide sequence ID" value="NZ_SMLW01000296.1"/>
</dbReference>
<evidence type="ECO:0000313" key="1">
    <source>
        <dbReference type="EMBL" id="MTI23758.1"/>
    </source>
</evidence>
<accession>A0ABW9RID5</accession>
<proteinExistence type="predicted"/>
<comment type="caution">
    <text evidence="1">The sequence shown here is derived from an EMBL/GenBank/DDBJ whole genome shotgun (WGS) entry which is preliminary data.</text>
</comment>
<name>A0ABW9RID5_9BACT</name>
<reference evidence="1 2" key="1">
    <citation type="submission" date="2019-02" db="EMBL/GenBank/DDBJ databases">
        <authorList>
            <person name="Goldberg S.R."/>
            <person name="Haltli B.A."/>
            <person name="Correa H."/>
            <person name="Russell K.G."/>
        </authorList>
    </citation>
    <scope>NUCLEOTIDE SEQUENCE [LARGE SCALE GENOMIC DNA]</scope>
    <source>
        <strain evidence="1 2">JCM 16186</strain>
    </source>
</reference>
<protein>
    <submittedName>
        <fullName evidence="1">Uncharacterized protein</fullName>
    </submittedName>
</protein>
<dbReference type="Proteomes" id="UP000798808">
    <property type="component" value="Unassembled WGS sequence"/>
</dbReference>
<sequence>MKDILELPEKIDLKVSTDNSDKEMESSLRTVRQWMKVNKELHPVIQQSIDSDHREKYTQFHHDIERILIGLEDFIKEIAPIKATR</sequence>
<organism evidence="1 2">
    <name type="scientific">Fulvivirga kasyanovii</name>
    <dbReference type="NCBI Taxonomy" id="396812"/>
    <lineage>
        <taxon>Bacteria</taxon>
        <taxon>Pseudomonadati</taxon>
        <taxon>Bacteroidota</taxon>
        <taxon>Cytophagia</taxon>
        <taxon>Cytophagales</taxon>
        <taxon>Fulvivirgaceae</taxon>
        <taxon>Fulvivirga</taxon>
    </lineage>
</organism>